<keyword evidence="2" id="KW-1185">Reference proteome</keyword>
<dbReference type="EMBL" id="JAVIJP010000006">
    <property type="protein sequence ID" value="KAL3651781.1"/>
    <property type="molecule type" value="Genomic_DNA"/>
</dbReference>
<protein>
    <submittedName>
        <fullName evidence="1">Uncharacterized protein</fullName>
    </submittedName>
</protein>
<name>A0ABD3EC97_9LAMI</name>
<evidence type="ECO:0000313" key="1">
    <source>
        <dbReference type="EMBL" id="KAL3651781.1"/>
    </source>
</evidence>
<evidence type="ECO:0000313" key="2">
    <source>
        <dbReference type="Proteomes" id="UP001632038"/>
    </source>
</evidence>
<dbReference type="AlphaFoldDB" id="A0ABD3EC97"/>
<sequence>MTGSSPLKTVTMTAAWMRAGIAGTSLFQRRGSLKAAKSLF</sequence>
<reference evidence="2" key="1">
    <citation type="journal article" date="2024" name="IScience">
        <title>Strigolactones Initiate the Formation of Haustorium-like Structures in Castilleja.</title>
        <authorList>
            <person name="Buerger M."/>
            <person name="Peterson D."/>
            <person name="Chory J."/>
        </authorList>
    </citation>
    <scope>NUCLEOTIDE SEQUENCE [LARGE SCALE GENOMIC DNA]</scope>
</reference>
<proteinExistence type="predicted"/>
<dbReference type="Proteomes" id="UP001632038">
    <property type="component" value="Unassembled WGS sequence"/>
</dbReference>
<comment type="caution">
    <text evidence="1">The sequence shown here is derived from an EMBL/GenBank/DDBJ whole genome shotgun (WGS) entry which is preliminary data.</text>
</comment>
<gene>
    <name evidence="1" type="ORF">CASFOL_004783</name>
</gene>
<organism evidence="1 2">
    <name type="scientific">Castilleja foliolosa</name>
    <dbReference type="NCBI Taxonomy" id="1961234"/>
    <lineage>
        <taxon>Eukaryota</taxon>
        <taxon>Viridiplantae</taxon>
        <taxon>Streptophyta</taxon>
        <taxon>Embryophyta</taxon>
        <taxon>Tracheophyta</taxon>
        <taxon>Spermatophyta</taxon>
        <taxon>Magnoliopsida</taxon>
        <taxon>eudicotyledons</taxon>
        <taxon>Gunneridae</taxon>
        <taxon>Pentapetalae</taxon>
        <taxon>asterids</taxon>
        <taxon>lamiids</taxon>
        <taxon>Lamiales</taxon>
        <taxon>Orobanchaceae</taxon>
        <taxon>Pedicularideae</taxon>
        <taxon>Castillejinae</taxon>
        <taxon>Castilleja</taxon>
    </lineage>
</organism>
<accession>A0ABD3EC97</accession>